<evidence type="ECO:0000313" key="2">
    <source>
        <dbReference type="Proteomes" id="UP000005056"/>
    </source>
</evidence>
<organism evidence="1 2">
    <name type="scientific">Escherichia coli MS 85-1</name>
    <dbReference type="NCBI Taxonomy" id="679202"/>
    <lineage>
        <taxon>Bacteria</taxon>
        <taxon>Pseudomonadati</taxon>
        <taxon>Pseudomonadota</taxon>
        <taxon>Gammaproteobacteria</taxon>
        <taxon>Enterobacterales</taxon>
        <taxon>Enterobacteriaceae</taxon>
        <taxon>Escherichia</taxon>
    </lineage>
</organism>
<dbReference type="AlphaFoldDB" id="A0AAN3M5J2"/>
<name>A0AAN3M5J2_ECOLX</name>
<dbReference type="Proteomes" id="UP000005056">
    <property type="component" value="Unassembled WGS sequence"/>
</dbReference>
<comment type="caution">
    <text evidence="1">The sequence shown here is derived from an EMBL/GenBank/DDBJ whole genome shotgun (WGS) entry which is preliminary data.</text>
</comment>
<accession>A0AAN3M5J2</accession>
<sequence>MYGTSWNRIFDLVNRDVCWGGAICSLKRETRLSARNTEIKKPGHFFTN</sequence>
<protein>
    <submittedName>
        <fullName evidence="1">Uncharacterized protein</fullName>
    </submittedName>
</protein>
<gene>
    <name evidence="1" type="ORF">HMPREF9350_05085</name>
</gene>
<evidence type="ECO:0000313" key="1">
    <source>
        <dbReference type="EMBL" id="EFU33073.1"/>
    </source>
</evidence>
<reference evidence="1 2" key="1">
    <citation type="submission" date="2010-09" db="EMBL/GenBank/DDBJ databases">
        <authorList>
            <person name="Weinstock G."/>
            <person name="Sodergren E."/>
            <person name="Clifton S."/>
            <person name="Fulton L."/>
            <person name="Fulton B."/>
            <person name="Courtney L."/>
            <person name="Fronick C."/>
            <person name="Harrison M."/>
            <person name="Strong C."/>
            <person name="Farmer C."/>
            <person name="Delahaunty K."/>
            <person name="Markovic C."/>
            <person name="Hall O."/>
            <person name="Minx P."/>
            <person name="Tomlinson C."/>
            <person name="Mitreva M."/>
            <person name="Hou S."/>
            <person name="Chen J."/>
            <person name="Wollam A."/>
            <person name="Pepin K.H."/>
            <person name="Johnson M."/>
            <person name="Bhonagiri V."/>
            <person name="Zhang X."/>
            <person name="Suruliraj S."/>
            <person name="Warren W."/>
            <person name="Chinwalla A."/>
            <person name="Mardis E.R."/>
            <person name="Wilson R.K."/>
        </authorList>
    </citation>
    <scope>NUCLEOTIDE SEQUENCE [LARGE SCALE GENOMIC DNA]</scope>
    <source>
        <strain evidence="1 2">MS 85-1</strain>
    </source>
</reference>
<dbReference type="EMBL" id="ADWQ01000043">
    <property type="protein sequence ID" value="EFU33073.1"/>
    <property type="molecule type" value="Genomic_DNA"/>
</dbReference>
<proteinExistence type="predicted"/>